<proteinExistence type="predicted"/>
<name>A0AAD9S827_PHOAM</name>
<dbReference type="AlphaFoldDB" id="A0AAD9S827"/>
<organism evidence="2 3">
    <name type="scientific">Phomopsis amygdali</name>
    <name type="common">Fusicoccum amygdali</name>
    <dbReference type="NCBI Taxonomy" id="1214568"/>
    <lineage>
        <taxon>Eukaryota</taxon>
        <taxon>Fungi</taxon>
        <taxon>Dikarya</taxon>
        <taxon>Ascomycota</taxon>
        <taxon>Pezizomycotina</taxon>
        <taxon>Sordariomycetes</taxon>
        <taxon>Sordariomycetidae</taxon>
        <taxon>Diaporthales</taxon>
        <taxon>Diaporthaceae</taxon>
        <taxon>Diaporthe</taxon>
    </lineage>
</organism>
<feature type="compositionally biased region" description="Low complexity" evidence="1">
    <location>
        <begin position="278"/>
        <end position="324"/>
    </location>
</feature>
<sequence length="432" mass="44057">MLESWVKEPNDTNPPASSDISKPRAVESKRFPGNYIDITWNNGAKMAQTDPIHKRLCDFVVLLFADRTSNPGNLHLRRTIMSGAHTETLGGSTAVAQGRQAHLDGEHVTGRFSSKDNERRFHGYIIYPQGVPLGGSQQAKNIRASNSSLTTADAVFACRKDKKTNPNLEFDPVLNEALGSEILLWFRTEFTKPERAMDKTARVLVYDPKTRSVSVYKEGSDENSAPEHTFKNPCKLPAEKLGMATSGPGATPGGAGPSNSGGTAGAGGSPNKPSSTGNKAPSAGNKAPAAGNKAPAARNKAPAAGNKAPAAGNKPGAARPSNSGGAAGAGGSQNKPPSTGNKPPAAGNKPVAGNKPPSAALPPGVARPSNSGGEPGAGGSQNKPPSTGNKPPATGNKPPAAGNKPPSAAPPAKPAPKPNPNPQMPPAAGPST</sequence>
<feature type="region of interest" description="Disordered" evidence="1">
    <location>
        <begin position="1"/>
        <end position="22"/>
    </location>
</feature>
<accession>A0AAD9S827</accession>
<feature type="compositionally biased region" description="Low complexity" evidence="1">
    <location>
        <begin position="395"/>
        <end position="406"/>
    </location>
</feature>
<feature type="compositionally biased region" description="Polar residues" evidence="1">
    <location>
        <begin position="380"/>
        <end position="389"/>
    </location>
</feature>
<protein>
    <submittedName>
        <fullName evidence="2">Uncharacterized protein</fullName>
    </submittedName>
</protein>
<evidence type="ECO:0000313" key="3">
    <source>
        <dbReference type="Proteomes" id="UP001265746"/>
    </source>
</evidence>
<reference evidence="2" key="1">
    <citation type="submission" date="2023-06" db="EMBL/GenBank/DDBJ databases">
        <authorList>
            <person name="Noh H."/>
        </authorList>
    </citation>
    <scope>NUCLEOTIDE SEQUENCE</scope>
    <source>
        <strain evidence="2">DUCC20226</strain>
    </source>
</reference>
<feature type="compositionally biased region" description="Basic and acidic residues" evidence="1">
    <location>
        <begin position="1"/>
        <end position="10"/>
    </location>
</feature>
<keyword evidence="3" id="KW-1185">Reference proteome</keyword>
<dbReference type="EMBL" id="JAUJFL010000006">
    <property type="protein sequence ID" value="KAK2601385.1"/>
    <property type="molecule type" value="Genomic_DNA"/>
</dbReference>
<comment type="caution">
    <text evidence="2">The sequence shown here is derived from an EMBL/GenBank/DDBJ whole genome shotgun (WGS) entry which is preliminary data.</text>
</comment>
<feature type="compositionally biased region" description="Pro residues" evidence="1">
    <location>
        <begin position="407"/>
        <end position="432"/>
    </location>
</feature>
<evidence type="ECO:0000313" key="2">
    <source>
        <dbReference type="EMBL" id="KAK2601385.1"/>
    </source>
</evidence>
<evidence type="ECO:0000256" key="1">
    <source>
        <dbReference type="SAM" id="MobiDB-lite"/>
    </source>
</evidence>
<feature type="region of interest" description="Disordered" evidence="1">
    <location>
        <begin position="239"/>
        <end position="432"/>
    </location>
</feature>
<dbReference type="Proteomes" id="UP001265746">
    <property type="component" value="Unassembled WGS sequence"/>
</dbReference>
<gene>
    <name evidence="2" type="ORF">N8I77_010840</name>
</gene>
<feature type="compositionally biased region" description="Polar residues" evidence="1">
    <location>
        <begin position="11"/>
        <end position="20"/>
    </location>
</feature>